<proteinExistence type="predicted"/>
<sequence length="65" mass="6946">MSTDQLLEQFRTRPASPTAGPGGAILYLALAVRGPEVFPEGGSARPVFEQAAALPYTGRTGRRTW</sequence>
<gene>
    <name evidence="1" type="ORF">SMD44_p10114</name>
</gene>
<dbReference type="Proteomes" id="UP000195880">
    <property type="component" value="Plasmid pMDJK44.1"/>
</dbReference>
<geneLocation type="plasmid" evidence="2">
    <name>pmdjk44.1</name>
</geneLocation>
<dbReference type="RefSeq" id="WP_100112442.1">
    <property type="nucleotide sequence ID" value="NZ_CP023976.1"/>
</dbReference>
<dbReference type="AlphaFoldDB" id="A0A291W3Y3"/>
<accession>A0A291W3Y3</accession>
<evidence type="ECO:0000313" key="1">
    <source>
        <dbReference type="EMBL" id="ATM24613.1"/>
    </source>
</evidence>
<keyword evidence="2" id="KW-1185">Reference proteome</keyword>
<dbReference type="KEGG" id="salf:SMD44_p10114"/>
<name>A0A291W3Y3_9ACTN</name>
<evidence type="ECO:0000313" key="2">
    <source>
        <dbReference type="Proteomes" id="UP000195880"/>
    </source>
</evidence>
<keyword evidence="1" id="KW-0614">Plasmid</keyword>
<organism evidence="1 2">
    <name type="scientific">Streptomyces alboflavus</name>
    <dbReference type="NCBI Taxonomy" id="67267"/>
    <lineage>
        <taxon>Bacteria</taxon>
        <taxon>Bacillati</taxon>
        <taxon>Actinomycetota</taxon>
        <taxon>Actinomycetes</taxon>
        <taxon>Kitasatosporales</taxon>
        <taxon>Streptomycetaceae</taxon>
        <taxon>Streptomyces</taxon>
    </lineage>
</organism>
<protein>
    <submittedName>
        <fullName evidence="1">Uncharacterized protein</fullName>
    </submittedName>
</protein>
<reference evidence="1 2" key="1">
    <citation type="submission" date="2017-10" db="EMBL/GenBank/DDBJ databases">
        <title>Streptomyces alboflavus Genome sequencing and assembly.</title>
        <authorList>
            <person name="Wang Y."/>
            <person name="Du B."/>
            <person name="Ding Y."/>
            <person name="Liu H."/>
            <person name="Hou Q."/>
            <person name="Liu K."/>
            <person name="Wang C."/>
            <person name="Yao L."/>
        </authorList>
    </citation>
    <scope>NUCLEOTIDE SEQUENCE [LARGE SCALE GENOMIC DNA]</scope>
    <source>
        <strain evidence="1 2">MDJK44</strain>
        <plasmid evidence="2">Plasmid pmdjk44.1</plasmid>
    </source>
</reference>
<dbReference type="EMBL" id="CP023976">
    <property type="protein sequence ID" value="ATM24613.1"/>
    <property type="molecule type" value="Genomic_DNA"/>
</dbReference>